<evidence type="ECO:0008006" key="4">
    <source>
        <dbReference type="Google" id="ProtNLM"/>
    </source>
</evidence>
<proteinExistence type="predicted"/>
<accession>A0AA41WUF0</accession>
<feature type="transmembrane region" description="Helical" evidence="1">
    <location>
        <begin position="329"/>
        <end position="359"/>
    </location>
</feature>
<feature type="transmembrane region" description="Helical" evidence="1">
    <location>
        <begin position="229"/>
        <end position="247"/>
    </location>
</feature>
<dbReference type="RefSeq" id="WP_253536554.1">
    <property type="nucleotide sequence ID" value="NZ_JAMYWC010000003.1"/>
</dbReference>
<comment type="caution">
    <text evidence="2">The sequence shown here is derived from an EMBL/GenBank/DDBJ whole genome shotgun (WGS) entry which is preliminary data.</text>
</comment>
<feature type="transmembrane region" description="Helical" evidence="1">
    <location>
        <begin position="6"/>
        <end position="22"/>
    </location>
</feature>
<keyword evidence="1" id="KW-0472">Membrane</keyword>
<gene>
    <name evidence="2" type="ORF">NKG59_09690</name>
</gene>
<evidence type="ECO:0000256" key="1">
    <source>
        <dbReference type="SAM" id="Phobius"/>
    </source>
</evidence>
<feature type="transmembrane region" description="Helical" evidence="1">
    <location>
        <begin position="106"/>
        <end position="129"/>
    </location>
</feature>
<feature type="transmembrane region" description="Helical" evidence="1">
    <location>
        <begin position="29"/>
        <end position="48"/>
    </location>
</feature>
<dbReference type="Proteomes" id="UP001162793">
    <property type="component" value="Unassembled WGS sequence"/>
</dbReference>
<feature type="transmembrane region" description="Helical" evidence="1">
    <location>
        <begin position="149"/>
        <end position="169"/>
    </location>
</feature>
<organism evidence="2 3">
    <name type="scientific">Ralstonia chuxiongensis</name>
    <dbReference type="NCBI Taxonomy" id="2957504"/>
    <lineage>
        <taxon>Bacteria</taxon>
        <taxon>Pseudomonadati</taxon>
        <taxon>Pseudomonadota</taxon>
        <taxon>Betaproteobacteria</taxon>
        <taxon>Burkholderiales</taxon>
        <taxon>Burkholderiaceae</taxon>
        <taxon>Ralstonia</taxon>
    </lineage>
</organism>
<feature type="transmembrane region" description="Helical" evidence="1">
    <location>
        <begin position="371"/>
        <end position="388"/>
    </location>
</feature>
<evidence type="ECO:0000313" key="3">
    <source>
        <dbReference type="Proteomes" id="UP001162793"/>
    </source>
</evidence>
<sequence length="429" mass="48376">MDELLLVAETTLFVVGLLYIYPRDKLFGLYFVFLFIYAIFAQIGYRFYPEASDSILAYFGEEIWLPCTLFIMASLAMFVLSFIVVRPITYALMPIRLEVSQAAQRMLWKTAGLLWLLASSGYLLGYLAFNANELSWYAAQQDDLVSSAPALALLIFLVKLEVGTLIVLYQMAREKTRILSWVNPWVFFALRGTIFLVVTFMLGNRTDILACFLGIVLMTLSQTKFSPRFLLRATIAAASVAALMLVIESTRYNDVEVQSEIPLSQRLLVKDYYPPAHMLFAAAAYDEIDPYEVIASNSANAAVMFGYPYLQETITNLFRPGLATRSVGYAFYILTEGFLFMGYWGFIYNGLVLTAALALWRRLASSNSREFNLLLLGLFGCMLVNLVRGQSSYFVKYLYTFVLPNALLYLSLVGARVRLRFGRSPSAGA</sequence>
<dbReference type="EMBL" id="JAMYWC010000003">
    <property type="protein sequence ID" value="MCP1172632.1"/>
    <property type="molecule type" value="Genomic_DNA"/>
</dbReference>
<feature type="transmembrane region" description="Helical" evidence="1">
    <location>
        <begin position="394"/>
        <end position="415"/>
    </location>
</feature>
<feature type="transmembrane region" description="Helical" evidence="1">
    <location>
        <begin position="63"/>
        <end position="85"/>
    </location>
</feature>
<keyword evidence="3" id="KW-1185">Reference proteome</keyword>
<name>A0AA41WUF0_9RALS</name>
<keyword evidence="1" id="KW-0812">Transmembrane</keyword>
<evidence type="ECO:0000313" key="2">
    <source>
        <dbReference type="EMBL" id="MCP1172632.1"/>
    </source>
</evidence>
<protein>
    <recommendedName>
        <fullName evidence="4">Oligosaccharide repeat unit polymerase</fullName>
    </recommendedName>
</protein>
<dbReference type="AlphaFoldDB" id="A0AA41WUF0"/>
<reference evidence="3" key="1">
    <citation type="journal article" date="2023" name="Front. Microbiol.">
        <title>Ralstonia chuxiongensis sp. nov., Ralstonia mojiangensis sp. nov., and Ralstonia soli sp. nov., isolated from tobacco fields, are three novel species in the family Burkholderiaceae.</title>
        <authorList>
            <person name="Lu C.H."/>
            <person name="Zhang Y.Y."/>
            <person name="Jiang N."/>
            <person name="Chen W."/>
            <person name="Shao X."/>
            <person name="Zhao Z.M."/>
            <person name="Lu W.L."/>
            <person name="Hu X."/>
            <person name="Xi Y.X."/>
            <person name="Zou S.Y."/>
            <person name="Wei Q.J."/>
            <person name="Lin Z.L."/>
            <person name="Gong L."/>
            <person name="Gai X.T."/>
            <person name="Zhang L.Q."/>
            <person name="Li J.Y."/>
            <person name="Jin Y."/>
            <person name="Xia Z.Y."/>
        </authorList>
    </citation>
    <scope>NUCLEOTIDE SEQUENCE [LARGE SCALE GENOMIC DNA]</scope>
    <source>
        <strain evidence="3">21YRMH01-3</strain>
    </source>
</reference>
<feature type="transmembrane region" description="Helical" evidence="1">
    <location>
        <begin position="181"/>
        <end position="200"/>
    </location>
</feature>
<keyword evidence="1" id="KW-1133">Transmembrane helix</keyword>